<dbReference type="PROSITE" id="PS50977">
    <property type="entry name" value="HTH_TETR_2"/>
    <property type="match status" value="1"/>
</dbReference>
<dbReference type="InterPro" id="IPR050109">
    <property type="entry name" value="HTH-type_TetR-like_transc_reg"/>
</dbReference>
<evidence type="ECO:0000256" key="5">
    <source>
        <dbReference type="PROSITE-ProRule" id="PRU00335"/>
    </source>
</evidence>
<gene>
    <name evidence="7" type="ORF">MMF94_33370</name>
</gene>
<dbReference type="SUPFAM" id="SSF48498">
    <property type="entry name" value="Tetracyclin repressor-like, C-terminal domain"/>
    <property type="match status" value="1"/>
</dbReference>
<dbReference type="RefSeq" id="WP_241041429.1">
    <property type="nucleotide sequence ID" value="NZ_BAAAJF010000060.1"/>
</dbReference>
<proteinExistence type="predicted"/>
<evidence type="ECO:0000313" key="8">
    <source>
        <dbReference type="Proteomes" id="UP001299970"/>
    </source>
</evidence>
<reference evidence="7 8" key="1">
    <citation type="submission" date="2022-03" db="EMBL/GenBank/DDBJ databases">
        <title>Pseudonocardia alaer sp. nov., a novel actinomycete isolated from reed forest soil.</title>
        <authorList>
            <person name="Wang L."/>
        </authorList>
    </citation>
    <scope>NUCLEOTIDE SEQUENCE [LARGE SCALE GENOMIC DNA]</scope>
    <source>
        <strain evidence="7 8">Y-16303</strain>
    </source>
</reference>
<dbReference type="Gene3D" id="1.10.357.10">
    <property type="entry name" value="Tetracycline Repressor, domain 2"/>
    <property type="match status" value="1"/>
</dbReference>
<feature type="DNA-binding region" description="H-T-H motif" evidence="5">
    <location>
        <begin position="31"/>
        <end position="50"/>
    </location>
</feature>
<accession>A0ABS9TQ12</accession>
<dbReference type="SUPFAM" id="SSF46689">
    <property type="entry name" value="Homeodomain-like"/>
    <property type="match status" value="1"/>
</dbReference>
<organism evidence="7 8">
    <name type="scientific">Pseudonocardia alaniniphila</name>
    <dbReference type="NCBI Taxonomy" id="75291"/>
    <lineage>
        <taxon>Bacteria</taxon>
        <taxon>Bacillati</taxon>
        <taxon>Actinomycetota</taxon>
        <taxon>Actinomycetes</taxon>
        <taxon>Pseudonocardiales</taxon>
        <taxon>Pseudonocardiaceae</taxon>
        <taxon>Pseudonocardia</taxon>
    </lineage>
</organism>
<dbReference type="PRINTS" id="PR00455">
    <property type="entry name" value="HTHTETR"/>
</dbReference>
<protein>
    <submittedName>
        <fullName evidence="7">TetR/AcrR family transcriptional regulator</fullName>
    </submittedName>
</protein>
<keyword evidence="4" id="KW-0804">Transcription</keyword>
<keyword evidence="2" id="KW-0805">Transcription regulation</keyword>
<keyword evidence="8" id="KW-1185">Reference proteome</keyword>
<dbReference type="PANTHER" id="PTHR30055">
    <property type="entry name" value="HTH-TYPE TRANSCRIPTIONAL REGULATOR RUTR"/>
    <property type="match status" value="1"/>
</dbReference>
<feature type="domain" description="HTH tetR-type" evidence="6">
    <location>
        <begin position="8"/>
        <end position="68"/>
    </location>
</feature>
<dbReference type="InterPro" id="IPR001647">
    <property type="entry name" value="HTH_TetR"/>
</dbReference>
<evidence type="ECO:0000256" key="2">
    <source>
        <dbReference type="ARBA" id="ARBA00023015"/>
    </source>
</evidence>
<keyword evidence="1" id="KW-0678">Repressor</keyword>
<dbReference type="Proteomes" id="UP001299970">
    <property type="component" value="Unassembled WGS sequence"/>
</dbReference>
<dbReference type="InterPro" id="IPR036271">
    <property type="entry name" value="Tet_transcr_reg_TetR-rel_C_sf"/>
</dbReference>
<dbReference type="PANTHER" id="PTHR30055:SF234">
    <property type="entry name" value="HTH-TYPE TRANSCRIPTIONAL REGULATOR BETI"/>
    <property type="match status" value="1"/>
</dbReference>
<evidence type="ECO:0000256" key="4">
    <source>
        <dbReference type="ARBA" id="ARBA00023163"/>
    </source>
</evidence>
<dbReference type="InterPro" id="IPR039538">
    <property type="entry name" value="BetI_C"/>
</dbReference>
<evidence type="ECO:0000313" key="7">
    <source>
        <dbReference type="EMBL" id="MCH6170621.1"/>
    </source>
</evidence>
<dbReference type="Pfam" id="PF13977">
    <property type="entry name" value="TetR_C_6"/>
    <property type="match status" value="1"/>
</dbReference>
<dbReference type="Pfam" id="PF00440">
    <property type="entry name" value="TetR_N"/>
    <property type="match status" value="1"/>
</dbReference>
<keyword evidence="3 5" id="KW-0238">DNA-binding</keyword>
<evidence type="ECO:0000256" key="3">
    <source>
        <dbReference type="ARBA" id="ARBA00023125"/>
    </source>
</evidence>
<name>A0ABS9TQ12_9PSEU</name>
<dbReference type="EMBL" id="JAKXMK010000035">
    <property type="protein sequence ID" value="MCH6170621.1"/>
    <property type="molecule type" value="Genomic_DNA"/>
</dbReference>
<dbReference type="InterPro" id="IPR009057">
    <property type="entry name" value="Homeodomain-like_sf"/>
</dbReference>
<comment type="caution">
    <text evidence="7">The sequence shown here is derived from an EMBL/GenBank/DDBJ whole genome shotgun (WGS) entry which is preliminary data.</text>
</comment>
<sequence>MPKLVDHDERRREISAAVLRLAANEGLESVSLRHVAAEAGISMGSVQHYFDSKDEMLLFALQHLAQQREQRITERLSVAPDPPTVRSVLRTCLVEVLPTDEQRRSEWLAGIAYFIRALSESQVAAAMAESVPKLIAFFADQLGIARRAGDLAPGVDVRQEAILLWSIVDSQATAVVLGQRTPDEAVATVDYYLDRLFTPSGSATS</sequence>
<evidence type="ECO:0000259" key="6">
    <source>
        <dbReference type="PROSITE" id="PS50977"/>
    </source>
</evidence>
<evidence type="ECO:0000256" key="1">
    <source>
        <dbReference type="ARBA" id="ARBA00022491"/>
    </source>
</evidence>